<dbReference type="Gene3D" id="2.40.50.140">
    <property type="entry name" value="Nucleic acid-binding proteins"/>
    <property type="match status" value="1"/>
</dbReference>
<proteinExistence type="predicted"/>
<sequence>MFYTVEIEDRIKVSLESSLEKEREVFEELKRKYVGRVLEDGSICVLVVRVANVHEYKVCDEFLVARVEFEALLFKFFKYEVVCGTILEQNEDGIKLGVPFFSSLFVKKGDLPDMTEKVHVSDCGENQLAWVWIYRGNKLYFRRNACVRFRVLGCKEKSSLVLCSLGEAGLGPLEWWV</sequence>
<dbReference type="PANTHER" id="PTHR12709">
    <property type="entry name" value="DNA-DIRECTED RNA POLYMERASE II, III"/>
    <property type="match status" value="1"/>
</dbReference>
<dbReference type="SUPFAM" id="SSF88798">
    <property type="entry name" value="N-terminal, heterodimerisation domain of RBP7 (RpoE)"/>
    <property type="match status" value="1"/>
</dbReference>
<dbReference type="InterPro" id="IPR012340">
    <property type="entry name" value="NA-bd_OB-fold"/>
</dbReference>
<dbReference type="Pfam" id="PF08292">
    <property type="entry name" value="RNA_pol_Rbc25"/>
    <property type="match status" value="1"/>
</dbReference>
<dbReference type="SUPFAM" id="SSF50249">
    <property type="entry name" value="Nucleic acid-binding proteins"/>
    <property type="match status" value="1"/>
</dbReference>
<organism evidence="5 6">
    <name type="scientific">Encephalitozoon romaleae (strain SJ-2008)</name>
    <name type="common">Microsporidian parasite</name>
    <dbReference type="NCBI Taxonomy" id="1178016"/>
    <lineage>
        <taxon>Eukaryota</taxon>
        <taxon>Fungi</taxon>
        <taxon>Fungi incertae sedis</taxon>
        <taxon>Microsporidia</taxon>
        <taxon>Unikaryonidae</taxon>
        <taxon>Encephalitozoon</taxon>
    </lineage>
</organism>
<dbReference type="InterPro" id="IPR013238">
    <property type="entry name" value="RNA_pol_III_Rbc25"/>
</dbReference>
<keyword evidence="3" id="KW-0804">Transcription</keyword>
<keyword evidence="6" id="KW-1185">Reference proteome</keyword>
<comment type="subcellular location">
    <subcellularLocation>
        <location evidence="1">Nucleus</location>
    </subcellularLocation>
</comment>
<dbReference type="KEGG" id="ero:EROM_080600"/>
<dbReference type="HOGENOM" id="CLU_073901_2_0_1"/>
<dbReference type="Proteomes" id="UP000010094">
    <property type="component" value="Chromosome VIII"/>
</dbReference>
<dbReference type="EMBL" id="CP003525">
    <property type="protein sequence ID" value="AFN83480.1"/>
    <property type="molecule type" value="Genomic_DNA"/>
</dbReference>
<dbReference type="GO" id="GO:0000428">
    <property type="term" value="C:DNA-directed RNA polymerase complex"/>
    <property type="evidence" value="ECO:0007669"/>
    <property type="project" value="UniProtKB-KW"/>
</dbReference>
<evidence type="ECO:0000313" key="5">
    <source>
        <dbReference type="EMBL" id="AFN83480.1"/>
    </source>
</evidence>
<gene>
    <name evidence="5" type="ordered locus">EROM_080600</name>
</gene>
<evidence type="ECO:0000259" key="4">
    <source>
        <dbReference type="Pfam" id="PF08292"/>
    </source>
</evidence>
<dbReference type="GeneID" id="20521796"/>
<dbReference type="Gene3D" id="3.30.1490.120">
    <property type="entry name" value="RNA polymerase Rpb7-like, N-terminal domain"/>
    <property type="match status" value="1"/>
</dbReference>
<evidence type="ECO:0000256" key="3">
    <source>
        <dbReference type="ARBA" id="ARBA00023163"/>
    </source>
</evidence>
<dbReference type="GO" id="GO:0006352">
    <property type="term" value="P:DNA-templated transcription initiation"/>
    <property type="evidence" value="ECO:0007669"/>
    <property type="project" value="InterPro"/>
</dbReference>
<protein>
    <submittedName>
        <fullName evidence="5">DNA-directed RNA polymerase subunit E</fullName>
    </submittedName>
</protein>
<dbReference type="InterPro" id="IPR036898">
    <property type="entry name" value="RNA_pol_Rpb7-like_N_sf"/>
</dbReference>
<dbReference type="InterPro" id="IPR045113">
    <property type="entry name" value="Rpb7-like"/>
</dbReference>
<feature type="domain" description="RNA polymerase III subunit Rpc25" evidence="4">
    <location>
        <begin position="80"/>
        <end position="151"/>
    </location>
</feature>
<name>I7AFI2_ENCRO</name>
<evidence type="ECO:0000256" key="2">
    <source>
        <dbReference type="ARBA" id="ARBA00022478"/>
    </source>
</evidence>
<keyword evidence="2 5" id="KW-0240">DNA-directed RNA polymerase</keyword>
<accession>I7AFI2</accession>
<evidence type="ECO:0000313" key="6">
    <source>
        <dbReference type="Proteomes" id="UP000010094"/>
    </source>
</evidence>
<dbReference type="GO" id="GO:0005634">
    <property type="term" value="C:nucleus"/>
    <property type="evidence" value="ECO:0007669"/>
    <property type="project" value="UniProtKB-SubCell"/>
</dbReference>
<dbReference type="AlphaFoldDB" id="I7AFI2"/>
<dbReference type="OrthoDB" id="10256606at2759"/>
<reference evidence="5 6" key="1">
    <citation type="journal article" date="2012" name="Proc. Natl. Acad. Sci. U.S.A.">
        <title>Gain and loss of multiple functionally related, horizontally transferred genes in the reduced genomes of two microsporidian parasites.</title>
        <authorList>
            <person name="Pombert J.-F."/>
            <person name="Selman M."/>
            <person name="Burki F."/>
            <person name="Bardell F.T."/>
            <person name="Farinelli L."/>
            <person name="Solter L.F."/>
            <person name="Whitman D.W."/>
            <person name="Weiss L.M."/>
            <person name="Corradi N."/>
            <person name="Keeling P.J."/>
        </authorList>
    </citation>
    <scope>NUCLEOTIDE SEQUENCE [LARGE SCALE GENOMIC DNA]</scope>
    <source>
        <strain evidence="5 6">SJ-2008</strain>
    </source>
</reference>
<dbReference type="VEuPathDB" id="MicrosporidiaDB:EROM_080600"/>
<evidence type="ECO:0000256" key="1">
    <source>
        <dbReference type="ARBA" id="ARBA00004123"/>
    </source>
</evidence>
<dbReference type="PANTHER" id="PTHR12709:SF4">
    <property type="entry name" value="DNA-DIRECTED RNA POLYMERASE II SUBUNIT RPB7"/>
    <property type="match status" value="1"/>
</dbReference>
<dbReference type="RefSeq" id="XP_009264977.1">
    <property type="nucleotide sequence ID" value="XM_009266702.1"/>
</dbReference>